<evidence type="ECO:0000313" key="5">
    <source>
        <dbReference type="Proteomes" id="UP000251314"/>
    </source>
</evidence>
<dbReference type="EMBL" id="RCMI01000347">
    <property type="protein sequence ID" value="KAG2916022.1"/>
    <property type="molecule type" value="Genomic_DNA"/>
</dbReference>
<protein>
    <submittedName>
        <fullName evidence="4">Uncharacterized protein</fullName>
    </submittedName>
</protein>
<accession>A0A329RAR9</accession>
<name>A0A329RAR9_9STRA</name>
<comment type="caution">
    <text evidence="4">The sequence shown here is derived from an EMBL/GenBank/DDBJ whole genome shotgun (WGS) entry which is preliminary data.</text>
</comment>
<dbReference type="Proteomes" id="UP000760860">
    <property type="component" value="Unassembled WGS sequence"/>
</dbReference>
<keyword evidence="5" id="KW-1185">Reference proteome</keyword>
<dbReference type="VEuPathDB" id="FungiDB:PC110_g22518"/>
<dbReference type="EMBL" id="MJFZ01002112">
    <property type="protein sequence ID" value="RAW21039.1"/>
    <property type="molecule type" value="Genomic_DNA"/>
</dbReference>
<evidence type="ECO:0000313" key="2">
    <source>
        <dbReference type="EMBL" id="KAG2919020.1"/>
    </source>
</evidence>
<organism evidence="4 5">
    <name type="scientific">Phytophthora cactorum</name>
    <dbReference type="NCBI Taxonomy" id="29920"/>
    <lineage>
        <taxon>Eukaryota</taxon>
        <taxon>Sar</taxon>
        <taxon>Stramenopiles</taxon>
        <taxon>Oomycota</taxon>
        <taxon>Peronosporomycetes</taxon>
        <taxon>Peronosporales</taxon>
        <taxon>Peronosporaceae</taxon>
        <taxon>Phytophthora</taxon>
    </lineage>
</organism>
<dbReference type="Proteomes" id="UP000774804">
    <property type="component" value="Unassembled WGS sequence"/>
</dbReference>
<dbReference type="Proteomes" id="UP000251314">
    <property type="component" value="Unassembled WGS sequence"/>
</dbReference>
<evidence type="ECO:0000313" key="4">
    <source>
        <dbReference type="EMBL" id="RAW21039.1"/>
    </source>
</evidence>
<reference evidence="4 5" key="1">
    <citation type="submission" date="2018-01" db="EMBL/GenBank/DDBJ databases">
        <title>Draft genome of the strawberry crown rot pathogen Phytophthora cactorum.</title>
        <authorList>
            <person name="Armitage A.D."/>
            <person name="Lysoe E."/>
            <person name="Nellist C.F."/>
            <person name="Harrison R.J."/>
            <person name="Brurberg M.B."/>
        </authorList>
    </citation>
    <scope>NUCLEOTIDE SEQUENCE [LARGE SCALE GENOMIC DNA]</scope>
    <source>
        <strain evidence="4 5">10300</strain>
    </source>
</reference>
<sequence>MNRRRDGNLTVVLKFPNSTSARYDLRANHRSRPQDVAHGLLSVV</sequence>
<dbReference type="EMBL" id="RCMK01000614">
    <property type="protein sequence ID" value="KAG2919020.1"/>
    <property type="molecule type" value="Genomic_DNA"/>
</dbReference>
<dbReference type="Proteomes" id="UP000736787">
    <property type="component" value="Unassembled WGS sequence"/>
</dbReference>
<dbReference type="EMBL" id="RCMV01000472">
    <property type="protein sequence ID" value="KAG3216616.1"/>
    <property type="molecule type" value="Genomic_DNA"/>
</dbReference>
<evidence type="ECO:0000313" key="1">
    <source>
        <dbReference type="EMBL" id="KAG2916022.1"/>
    </source>
</evidence>
<dbReference type="AlphaFoldDB" id="A0A329RAR9"/>
<reference evidence="3" key="2">
    <citation type="submission" date="2018-05" db="EMBL/GenBank/DDBJ databases">
        <title>Effector identification in a new, highly contiguous assembly of the strawberry crown rot pathogen Phytophthora cactorum.</title>
        <authorList>
            <person name="Armitage A.D."/>
            <person name="Nellist C.F."/>
            <person name="Bates H."/>
            <person name="Vickerstaff R.J."/>
            <person name="Harrison R.J."/>
        </authorList>
    </citation>
    <scope>NUCLEOTIDE SEQUENCE</scope>
    <source>
        <strain evidence="1">4032</strain>
        <strain evidence="2">4040</strain>
        <strain evidence="3">P421</strain>
    </source>
</reference>
<evidence type="ECO:0000313" key="3">
    <source>
        <dbReference type="EMBL" id="KAG3216616.1"/>
    </source>
</evidence>
<gene>
    <name evidence="4" type="ORF">PC110_g22518</name>
    <name evidence="1" type="ORF">PC115_g11197</name>
    <name evidence="2" type="ORF">PC117_g16882</name>
    <name evidence="3" type="ORF">PC129_g12533</name>
</gene>
<proteinExistence type="predicted"/>